<comment type="catalytic activity">
    <reaction evidence="6">
        <text>orotidine 5'-phosphate + H(+) = UMP + CO2</text>
        <dbReference type="Rhea" id="RHEA:11596"/>
        <dbReference type="ChEBI" id="CHEBI:15378"/>
        <dbReference type="ChEBI" id="CHEBI:16526"/>
        <dbReference type="ChEBI" id="CHEBI:57538"/>
        <dbReference type="ChEBI" id="CHEBI:57865"/>
        <dbReference type="EC" id="4.1.1.23"/>
    </reaction>
</comment>
<dbReference type="InterPro" id="IPR018089">
    <property type="entry name" value="OMPdecase_AS"/>
</dbReference>
<evidence type="ECO:0000256" key="7">
    <source>
        <dbReference type="NCBIfam" id="TIGR02127"/>
    </source>
</evidence>
<reference evidence="9" key="1">
    <citation type="submission" date="2022-11" db="EMBL/GenBank/DDBJ databases">
        <title>Description of Microcella daejonensis nov. sp, isolated from riverside soil.</title>
        <authorList>
            <person name="Molina K.M."/>
            <person name="Kim S.B."/>
        </authorList>
    </citation>
    <scope>NUCLEOTIDE SEQUENCE</scope>
    <source>
        <strain evidence="9">MMS21-STM12</strain>
    </source>
</reference>
<dbReference type="Gene3D" id="3.20.20.70">
    <property type="entry name" value="Aldolase class I"/>
    <property type="match status" value="1"/>
</dbReference>
<keyword evidence="4" id="KW-0665">Pyrimidine biosynthesis</keyword>
<evidence type="ECO:0000313" key="9">
    <source>
        <dbReference type="EMBL" id="WAB82787.1"/>
    </source>
</evidence>
<sequence>MDAHGPLCVGIDPHAALLGLWGLGDDAAGARELALRVVEAAAGRVGIVKPQVAFFERFGASGYAVLEEVIGAARAAGLLVIADAKRGDVGSTMEAYAAAWLGEGSPLRADAMTAVAFQGLGSLEAAIAADGGLFVLAATSNPEGRALQASRDETGRTVSAQLVHEVAQRNTGAPGTALADLGVVIGATRPLAETGIDPRDLARTPILAPGFGAQGARLDELDALFGAAAPAVIPTVSRSVLGAGADGVRAAIAAHGAELRR</sequence>
<accession>A0A9E8MPQ9</accession>
<dbReference type="PANTHER" id="PTHR43375:SF1">
    <property type="entry name" value="OROTIDINE 5'-PHOSPHATE DECARBOXYLASE"/>
    <property type="match status" value="1"/>
</dbReference>
<evidence type="ECO:0000256" key="6">
    <source>
        <dbReference type="ARBA" id="ARBA00049157"/>
    </source>
</evidence>
<proteinExistence type="inferred from homology"/>
<dbReference type="CDD" id="cd04725">
    <property type="entry name" value="OMP_decarboxylase_like"/>
    <property type="match status" value="1"/>
</dbReference>
<comment type="similarity">
    <text evidence="2">Belongs to the OMP decarboxylase family. Type 2 subfamily.</text>
</comment>
<comment type="pathway">
    <text evidence="1">Pyrimidine metabolism; UMP biosynthesis via de novo pathway; UMP from orotate: step 2/2.</text>
</comment>
<dbReference type="PROSITE" id="PS00156">
    <property type="entry name" value="OMPDECASE"/>
    <property type="match status" value="1"/>
</dbReference>
<dbReference type="GO" id="GO:0009220">
    <property type="term" value="P:pyrimidine ribonucleotide biosynthetic process"/>
    <property type="evidence" value="ECO:0007669"/>
    <property type="project" value="UniProtKB-UniRule"/>
</dbReference>
<organism evidence="9 10">
    <name type="scientific">Microcella daejeonensis</name>
    <dbReference type="NCBI Taxonomy" id="2994971"/>
    <lineage>
        <taxon>Bacteria</taxon>
        <taxon>Bacillati</taxon>
        <taxon>Actinomycetota</taxon>
        <taxon>Actinomycetes</taxon>
        <taxon>Micrococcales</taxon>
        <taxon>Microbacteriaceae</taxon>
        <taxon>Microcella</taxon>
    </lineage>
</organism>
<gene>
    <name evidence="9" type="primary">pyrF</name>
    <name evidence="9" type="ORF">OVN18_11765</name>
</gene>
<evidence type="ECO:0000313" key="10">
    <source>
        <dbReference type="Proteomes" id="UP001164706"/>
    </source>
</evidence>
<dbReference type="GO" id="GO:0006207">
    <property type="term" value="P:'de novo' pyrimidine nucleobase biosynthetic process"/>
    <property type="evidence" value="ECO:0007669"/>
    <property type="project" value="InterPro"/>
</dbReference>
<evidence type="ECO:0000259" key="8">
    <source>
        <dbReference type="SMART" id="SM00934"/>
    </source>
</evidence>
<protein>
    <recommendedName>
        <fullName evidence="7">Orotidine-5'-phosphate decarboxylase</fullName>
        <ecNumber evidence="7">4.1.1.23</ecNumber>
    </recommendedName>
</protein>
<dbReference type="InterPro" id="IPR013785">
    <property type="entry name" value="Aldolase_TIM"/>
</dbReference>
<dbReference type="GO" id="GO:0004590">
    <property type="term" value="F:orotidine-5'-phosphate decarboxylase activity"/>
    <property type="evidence" value="ECO:0007669"/>
    <property type="project" value="UniProtKB-UniRule"/>
</dbReference>
<dbReference type="InterPro" id="IPR001754">
    <property type="entry name" value="OMPdeCOase_dom"/>
</dbReference>
<evidence type="ECO:0000256" key="5">
    <source>
        <dbReference type="ARBA" id="ARBA00023239"/>
    </source>
</evidence>
<dbReference type="InterPro" id="IPR011995">
    <property type="entry name" value="OMPdecase_type-2"/>
</dbReference>
<feature type="domain" description="Orotidine 5'-phosphate decarboxylase" evidence="8">
    <location>
        <begin position="6"/>
        <end position="254"/>
    </location>
</feature>
<dbReference type="NCBIfam" id="TIGR02127">
    <property type="entry name" value="pyrF_sub2"/>
    <property type="match status" value="1"/>
</dbReference>
<evidence type="ECO:0000256" key="3">
    <source>
        <dbReference type="ARBA" id="ARBA00022793"/>
    </source>
</evidence>
<dbReference type="EMBL" id="CP113089">
    <property type="protein sequence ID" value="WAB82787.1"/>
    <property type="molecule type" value="Genomic_DNA"/>
</dbReference>
<dbReference type="SUPFAM" id="SSF51366">
    <property type="entry name" value="Ribulose-phoshate binding barrel"/>
    <property type="match status" value="1"/>
</dbReference>
<evidence type="ECO:0000256" key="1">
    <source>
        <dbReference type="ARBA" id="ARBA00004861"/>
    </source>
</evidence>
<dbReference type="Proteomes" id="UP001164706">
    <property type="component" value="Chromosome"/>
</dbReference>
<dbReference type="EC" id="4.1.1.23" evidence="7"/>
<dbReference type="Pfam" id="PF00215">
    <property type="entry name" value="OMPdecase"/>
    <property type="match status" value="1"/>
</dbReference>
<keyword evidence="10" id="KW-1185">Reference proteome</keyword>
<keyword evidence="5 9" id="KW-0456">Lyase</keyword>
<name>A0A9E8MPQ9_9MICO</name>
<evidence type="ECO:0000256" key="2">
    <source>
        <dbReference type="ARBA" id="ARBA00008847"/>
    </source>
</evidence>
<dbReference type="KEGG" id="mdb:OVN18_11765"/>
<dbReference type="PANTHER" id="PTHR43375">
    <property type="entry name" value="OROTIDINE 5'-PHOSPHATE DECARBOXYLASE"/>
    <property type="match status" value="1"/>
</dbReference>
<keyword evidence="3" id="KW-0210">Decarboxylase</keyword>
<dbReference type="SMART" id="SM00934">
    <property type="entry name" value="OMPdecase"/>
    <property type="match status" value="1"/>
</dbReference>
<dbReference type="InterPro" id="IPR011060">
    <property type="entry name" value="RibuloseP-bd_barrel"/>
</dbReference>
<dbReference type="AlphaFoldDB" id="A0A9E8MPQ9"/>
<evidence type="ECO:0000256" key="4">
    <source>
        <dbReference type="ARBA" id="ARBA00022975"/>
    </source>
</evidence>